<dbReference type="RefSeq" id="WP_232189047.1">
    <property type="nucleotide sequence ID" value="NZ_JAIOAP010000017.1"/>
</dbReference>
<accession>A0ABV1L119</accession>
<sequence>MDLLKPFIDEHAIDVTAFIGSWPNRLQASAEQKDLSRMADRYQLKGVCISHIASVFGYDTRSGNEALFKACSQDNRLWPFAIINPTDEGWLQELQWAIDSGVRGIRLIPGYHQYKLDHPAVNRLIEIIEPYRLPLHVCARLQDERLQHHRFYTEAVPVHSLASMISAAGDNPLIISGVNSNEKDEISRYLHADQSIDHVLYDLWHVNGPLAVISQLCQKGQASQYAFGSCTPIQTAEATILQLSAANISESDRRLLCCGNAERLLSMVRMSG</sequence>
<dbReference type="SUPFAM" id="SSF51556">
    <property type="entry name" value="Metallo-dependent hydrolases"/>
    <property type="match status" value="1"/>
</dbReference>
<keyword evidence="2" id="KW-1185">Reference proteome</keyword>
<evidence type="ECO:0000313" key="1">
    <source>
        <dbReference type="EMBL" id="MEQ4485967.1"/>
    </source>
</evidence>
<dbReference type="Proteomes" id="UP001493487">
    <property type="component" value="Unassembled WGS sequence"/>
</dbReference>
<evidence type="ECO:0000313" key="2">
    <source>
        <dbReference type="Proteomes" id="UP001493487"/>
    </source>
</evidence>
<organism evidence="1 2">
    <name type="scientific">Cohnella silvisoli</name>
    <dbReference type="NCBI Taxonomy" id="2873699"/>
    <lineage>
        <taxon>Bacteria</taxon>
        <taxon>Bacillati</taxon>
        <taxon>Bacillota</taxon>
        <taxon>Bacilli</taxon>
        <taxon>Bacillales</taxon>
        <taxon>Paenibacillaceae</taxon>
        <taxon>Cohnella</taxon>
    </lineage>
</organism>
<name>A0ABV1L119_9BACL</name>
<dbReference type="Gene3D" id="3.20.20.140">
    <property type="entry name" value="Metal-dependent hydrolases"/>
    <property type="match status" value="1"/>
</dbReference>
<gene>
    <name evidence="1" type="ORF">QJS35_26665</name>
</gene>
<proteinExistence type="predicted"/>
<protein>
    <submittedName>
        <fullName evidence="1">Amidohydrolase</fullName>
    </submittedName>
</protein>
<reference evidence="1 2" key="1">
    <citation type="journal article" date="2023" name="Genome Announc.">
        <title>Pan-Genome Analyses of the Genus Cohnella and Proposal of the Novel Species Cohnella silvisoli sp. nov., Isolated from Forest Soil.</title>
        <authorList>
            <person name="Wang C."/>
            <person name="Mao L."/>
            <person name="Bao G."/>
            <person name="Zhu H."/>
        </authorList>
    </citation>
    <scope>NUCLEOTIDE SEQUENCE [LARGE SCALE GENOMIC DNA]</scope>
    <source>
        <strain evidence="1 2">NL03-T5-1</strain>
    </source>
</reference>
<dbReference type="EMBL" id="JASKHM010000018">
    <property type="protein sequence ID" value="MEQ4485967.1"/>
    <property type="molecule type" value="Genomic_DNA"/>
</dbReference>
<dbReference type="InterPro" id="IPR032466">
    <property type="entry name" value="Metal_Hydrolase"/>
</dbReference>
<comment type="caution">
    <text evidence="1">The sequence shown here is derived from an EMBL/GenBank/DDBJ whole genome shotgun (WGS) entry which is preliminary data.</text>
</comment>